<proteinExistence type="predicted"/>
<feature type="domain" description="Phosphoribosyltransferase" evidence="3">
    <location>
        <begin position="31"/>
        <end position="160"/>
    </location>
</feature>
<dbReference type="RefSeq" id="WP_093309108.1">
    <property type="nucleotide sequence ID" value="NZ_FNYH01000005.1"/>
</dbReference>
<organism evidence="4 5">
    <name type="scientific">Allopseudospirillum japonicum</name>
    <dbReference type="NCBI Taxonomy" id="64971"/>
    <lineage>
        <taxon>Bacteria</taxon>
        <taxon>Pseudomonadati</taxon>
        <taxon>Pseudomonadota</taxon>
        <taxon>Gammaproteobacteria</taxon>
        <taxon>Oceanospirillales</taxon>
        <taxon>Oceanospirillaceae</taxon>
        <taxon>Allopseudospirillum</taxon>
    </lineage>
</organism>
<reference evidence="5" key="1">
    <citation type="submission" date="2016-10" db="EMBL/GenBank/DDBJ databases">
        <authorList>
            <person name="Varghese N."/>
            <person name="Submissions S."/>
        </authorList>
    </citation>
    <scope>NUCLEOTIDE SEQUENCE [LARGE SCALE GENOMIC DNA]</scope>
    <source>
        <strain evidence="5">DSM 7165</strain>
    </source>
</reference>
<dbReference type="AlphaFoldDB" id="A0A1H6S793"/>
<evidence type="ECO:0000313" key="5">
    <source>
        <dbReference type="Proteomes" id="UP000242999"/>
    </source>
</evidence>
<dbReference type="GO" id="GO:0032263">
    <property type="term" value="P:GMP salvage"/>
    <property type="evidence" value="ECO:0007669"/>
    <property type="project" value="TreeGrafter"/>
</dbReference>
<dbReference type="GO" id="GO:0000287">
    <property type="term" value="F:magnesium ion binding"/>
    <property type="evidence" value="ECO:0007669"/>
    <property type="project" value="TreeGrafter"/>
</dbReference>
<gene>
    <name evidence="4" type="ORF">SAMN05421831_10545</name>
</gene>
<dbReference type="InterPro" id="IPR050408">
    <property type="entry name" value="HGPRT"/>
</dbReference>
<dbReference type="InterPro" id="IPR029057">
    <property type="entry name" value="PRTase-like"/>
</dbReference>
<dbReference type="Pfam" id="PF00156">
    <property type="entry name" value="Pribosyltran"/>
    <property type="match status" value="1"/>
</dbReference>
<evidence type="ECO:0000256" key="1">
    <source>
        <dbReference type="ARBA" id="ARBA00048811"/>
    </source>
</evidence>
<dbReference type="Proteomes" id="UP000242999">
    <property type="component" value="Unassembled WGS sequence"/>
</dbReference>
<dbReference type="CDD" id="cd06223">
    <property type="entry name" value="PRTases_typeI"/>
    <property type="match status" value="1"/>
</dbReference>
<dbReference type="STRING" id="64971.SAMN05421831_10545"/>
<comment type="catalytic activity">
    <reaction evidence="1">
        <text>GMP + diphosphate = guanine + 5-phospho-alpha-D-ribose 1-diphosphate</text>
        <dbReference type="Rhea" id="RHEA:25424"/>
        <dbReference type="ChEBI" id="CHEBI:16235"/>
        <dbReference type="ChEBI" id="CHEBI:33019"/>
        <dbReference type="ChEBI" id="CHEBI:58017"/>
        <dbReference type="ChEBI" id="CHEBI:58115"/>
        <dbReference type="EC" id="2.4.2.8"/>
    </reaction>
    <physiologicalReaction direction="right-to-left" evidence="1">
        <dbReference type="Rhea" id="RHEA:25426"/>
    </physiologicalReaction>
</comment>
<dbReference type="GO" id="GO:0005829">
    <property type="term" value="C:cytosol"/>
    <property type="evidence" value="ECO:0007669"/>
    <property type="project" value="TreeGrafter"/>
</dbReference>
<dbReference type="SUPFAM" id="SSF53271">
    <property type="entry name" value="PRTase-like"/>
    <property type="match status" value="1"/>
</dbReference>
<dbReference type="GO" id="GO:0046100">
    <property type="term" value="P:hypoxanthine metabolic process"/>
    <property type="evidence" value="ECO:0007669"/>
    <property type="project" value="TreeGrafter"/>
</dbReference>
<accession>A0A1H6S793</accession>
<name>A0A1H6S793_9GAMM</name>
<sequence length="190" mass="21108">MSEATLQETVQSMKQVMQEADCLCTPEEVNAAYDRMAAAISERLGDTLPLVYCVMNGGLITTAQLLTRLDFPLEVDYIHATRYRRAVSGGELHWRVAPEVSMQGRTLLIVDDILDEGATLAAIKDYCVQEGAQAVYTAVLVDKQHNRKARPDLQADFVGLQVEDRYLFGCGMDYKGYLRNLPGIYAPKGL</sequence>
<evidence type="ECO:0000256" key="2">
    <source>
        <dbReference type="ARBA" id="ARBA00049402"/>
    </source>
</evidence>
<dbReference type="PANTHER" id="PTHR43340:SF1">
    <property type="entry name" value="HYPOXANTHINE PHOSPHORIBOSYLTRANSFERASE"/>
    <property type="match status" value="1"/>
</dbReference>
<dbReference type="GO" id="GO:0004422">
    <property type="term" value="F:hypoxanthine phosphoribosyltransferase activity"/>
    <property type="evidence" value="ECO:0007669"/>
    <property type="project" value="TreeGrafter"/>
</dbReference>
<keyword evidence="4" id="KW-0328">Glycosyltransferase</keyword>
<comment type="catalytic activity">
    <reaction evidence="2">
        <text>IMP + diphosphate = hypoxanthine + 5-phospho-alpha-D-ribose 1-diphosphate</text>
        <dbReference type="Rhea" id="RHEA:17973"/>
        <dbReference type="ChEBI" id="CHEBI:17368"/>
        <dbReference type="ChEBI" id="CHEBI:33019"/>
        <dbReference type="ChEBI" id="CHEBI:58017"/>
        <dbReference type="ChEBI" id="CHEBI:58053"/>
        <dbReference type="EC" id="2.4.2.8"/>
    </reaction>
    <physiologicalReaction direction="right-to-left" evidence="2">
        <dbReference type="Rhea" id="RHEA:17975"/>
    </physiologicalReaction>
</comment>
<dbReference type="PANTHER" id="PTHR43340">
    <property type="entry name" value="HYPOXANTHINE-GUANINE PHOSPHORIBOSYLTRANSFERASE"/>
    <property type="match status" value="1"/>
</dbReference>
<keyword evidence="5" id="KW-1185">Reference proteome</keyword>
<protein>
    <submittedName>
        <fullName evidence="4">Hypoxanthine phosphoribosyltransferase</fullName>
    </submittedName>
</protein>
<dbReference type="InterPro" id="IPR000836">
    <property type="entry name" value="PRTase_dom"/>
</dbReference>
<dbReference type="GO" id="GO:0006178">
    <property type="term" value="P:guanine salvage"/>
    <property type="evidence" value="ECO:0007669"/>
    <property type="project" value="TreeGrafter"/>
</dbReference>
<evidence type="ECO:0000259" key="3">
    <source>
        <dbReference type="Pfam" id="PF00156"/>
    </source>
</evidence>
<keyword evidence="4" id="KW-0808">Transferase</keyword>
<dbReference type="NCBIfam" id="NF006605">
    <property type="entry name" value="PRK09162.1"/>
    <property type="match status" value="1"/>
</dbReference>
<dbReference type="Gene3D" id="3.40.50.2020">
    <property type="match status" value="1"/>
</dbReference>
<dbReference type="OrthoDB" id="9802824at2"/>
<evidence type="ECO:0000313" key="4">
    <source>
        <dbReference type="EMBL" id="SEI59890.1"/>
    </source>
</evidence>
<dbReference type="GO" id="GO:0032264">
    <property type="term" value="P:IMP salvage"/>
    <property type="evidence" value="ECO:0007669"/>
    <property type="project" value="TreeGrafter"/>
</dbReference>
<dbReference type="EMBL" id="FNYH01000005">
    <property type="protein sequence ID" value="SEI59890.1"/>
    <property type="molecule type" value="Genomic_DNA"/>
</dbReference>